<dbReference type="EMBL" id="CAJVPI010000999">
    <property type="protein sequence ID" value="CAG8588021.1"/>
    <property type="molecule type" value="Genomic_DNA"/>
</dbReference>
<reference evidence="2" key="1">
    <citation type="submission" date="2021-06" db="EMBL/GenBank/DDBJ databases">
        <authorList>
            <person name="Kallberg Y."/>
            <person name="Tangrot J."/>
            <person name="Rosling A."/>
        </authorList>
    </citation>
    <scope>NUCLEOTIDE SEQUENCE</scope>
    <source>
        <strain evidence="2">BR232B</strain>
    </source>
</reference>
<sequence length="109" mass="12831">MVSRDKLQVFLRARPPKRTSLGPQTQEHNKPLVRRMHGGAVVVIGMTFVEEQHEERLRSRPLDNVQKKLGCGRDGRGMYRDENQAQQSRNYYQRKKCTFLRSFLKRTTT</sequence>
<comment type="caution">
    <text evidence="2">The sequence shown here is derived from an EMBL/GenBank/DDBJ whole genome shotgun (WGS) entry which is preliminary data.</text>
</comment>
<keyword evidence="3" id="KW-1185">Reference proteome</keyword>
<proteinExistence type="predicted"/>
<name>A0A9N9C236_9GLOM</name>
<gene>
    <name evidence="2" type="ORF">PBRASI_LOCUS6968</name>
</gene>
<feature type="region of interest" description="Disordered" evidence="1">
    <location>
        <begin position="68"/>
        <end position="87"/>
    </location>
</feature>
<dbReference type="Proteomes" id="UP000789739">
    <property type="component" value="Unassembled WGS sequence"/>
</dbReference>
<dbReference type="AlphaFoldDB" id="A0A9N9C236"/>
<evidence type="ECO:0000313" key="3">
    <source>
        <dbReference type="Proteomes" id="UP000789739"/>
    </source>
</evidence>
<accession>A0A9N9C236</accession>
<feature type="compositionally biased region" description="Basic and acidic residues" evidence="1">
    <location>
        <begin position="71"/>
        <end position="83"/>
    </location>
</feature>
<organism evidence="2 3">
    <name type="scientific">Paraglomus brasilianum</name>
    <dbReference type="NCBI Taxonomy" id="144538"/>
    <lineage>
        <taxon>Eukaryota</taxon>
        <taxon>Fungi</taxon>
        <taxon>Fungi incertae sedis</taxon>
        <taxon>Mucoromycota</taxon>
        <taxon>Glomeromycotina</taxon>
        <taxon>Glomeromycetes</taxon>
        <taxon>Paraglomerales</taxon>
        <taxon>Paraglomeraceae</taxon>
        <taxon>Paraglomus</taxon>
    </lineage>
</organism>
<protein>
    <submittedName>
        <fullName evidence="2">4148_t:CDS:1</fullName>
    </submittedName>
</protein>
<evidence type="ECO:0000256" key="1">
    <source>
        <dbReference type="SAM" id="MobiDB-lite"/>
    </source>
</evidence>
<evidence type="ECO:0000313" key="2">
    <source>
        <dbReference type="EMBL" id="CAG8588021.1"/>
    </source>
</evidence>